<dbReference type="HOGENOM" id="CLU_3388709_0_0_3"/>
<name>K9UBY6_CHAP6</name>
<dbReference type="Proteomes" id="UP000010366">
    <property type="component" value="Chromosome"/>
</dbReference>
<protein>
    <submittedName>
        <fullName evidence="1">Uncharacterized protein</fullName>
    </submittedName>
</protein>
<accession>K9UBY6</accession>
<keyword evidence="2" id="KW-1185">Reference proteome</keyword>
<evidence type="ECO:0000313" key="2">
    <source>
        <dbReference type="Proteomes" id="UP000010366"/>
    </source>
</evidence>
<dbReference type="STRING" id="1173020.Cha6605_1458"/>
<evidence type="ECO:0000313" key="1">
    <source>
        <dbReference type="EMBL" id="AFY92627.1"/>
    </source>
</evidence>
<sequence>MLIKVKTLAGFKLHSLDGEISKAKEFYFDDRH</sequence>
<gene>
    <name evidence="1" type="ORF">Cha6605_1458</name>
</gene>
<dbReference type="EMBL" id="CP003600">
    <property type="protein sequence ID" value="AFY92627.1"/>
    <property type="molecule type" value="Genomic_DNA"/>
</dbReference>
<reference evidence="1 2" key="1">
    <citation type="submission" date="2012-05" db="EMBL/GenBank/DDBJ databases">
        <title>Finished chromosome of genome of Chamaesiphon sp. PCC 6605.</title>
        <authorList>
            <consortium name="US DOE Joint Genome Institute"/>
            <person name="Gugger M."/>
            <person name="Coursin T."/>
            <person name="Rippka R."/>
            <person name="Tandeau De Marsac N."/>
            <person name="Huntemann M."/>
            <person name="Wei C.-L."/>
            <person name="Han J."/>
            <person name="Detter J.C."/>
            <person name="Han C."/>
            <person name="Tapia R."/>
            <person name="Chen A."/>
            <person name="Kyrpides N."/>
            <person name="Mavromatis K."/>
            <person name="Markowitz V."/>
            <person name="Szeto E."/>
            <person name="Ivanova N."/>
            <person name="Pagani I."/>
            <person name="Pati A."/>
            <person name="Goodwin L."/>
            <person name="Nordberg H.P."/>
            <person name="Cantor M.N."/>
            <person name="Hua S.X."/>
            <person name="Woyke T."/>
            <person name="Kerfeld C.A."/>
        </authorList>
    </citation>
    <scope>NUCLEOTIDE SEQUENCE [LARGE SCALE GENOMIC DNA]</scope>
    <source>
        <strain evidence="2">ATCC 27169 / PCC 6605</strain>
    </source>
</reference>
<organism evidence="1 2">
    <name type="scientific">Chamaesiphon minutus (strain ATCC 27169 / PCC 6605)</name>
    <dbReference type="NCBI Taxonomy" id="1173020"/>
    <lineage>
        <taxon>Bacteria</taxon>
        <taxon>Bacillati</taxon>
        <taxon>Cyanobacteriota</taxon>
        <taxon>Cyanophyceae</taxon>
        <taxon>Gomontiellales</taxon>
        <taxon>Chamaesiphonaceae</taxon>
        <taxon>Chamaesiphon</taxon>
    </lineage>
</organism>
<dbReference type="KEGG" id="cmp:Cha6605_1458"/>
<dbReference type="AlphaFoldDB" id="K9UBY6"/>
<proteinExistence type="predicted"/>